<dbReference type="Proteomes" id="UP000001096">
    <property type="component" value="Unassembled WGS sequence"/>
</dbReference>
<comment type="caution">
    <text evidence="1">The sequence shown here is derived from an EMBL/GenBank/DDBJ whole genome shotgun (WGS) entry which is preliminary data.</text>
</comment>
<evidence type="ECO:0000313" key="2">
    <source>
        <dbReference type="Proteomes" id="UP000001096"/>
    </source>
</evidence>
<organism evidence="1 2">
    <name type="scientific">Afipia broomeae ATCC 49717</name>
    <dbReference type="NCBI Taxonomy" id="883078"/>
    <lineage>
        <taxon>Bacteria</taxon>
        <taxon>Pseudomonadati</taxon>
        <taxon>Pseudomonadota</taxon>
        <taxon>Alphaproteobacteria</taxon>
        <taxon>Hyphomicrobiales</taxon>
        <taxon>Nitrobacteraceae</taxon>
        <taxon>Afipia</taxon>
    </lineage>
</organism>
<protein>
    <submittedName>
        <fullName evidence="1">Uncharacterized protein</fullName>
    </submittedName>
</protein>
<dbReference type="EMBL" id="AGWX01000003">
    <property type="protein sequence ID" value="EKS38413.1"/>
    <property type="molecule type" value="Genomic_DNA"/>
</dbReference>
<reference evidence="1 2" key="1">
    <citation type="submission" date="2012-04" db="EMBL/GenBank/DDBJ databases">
        <title>The Genome Sequence of Afipia broomeae ATCC 49717.</title>
        <authorList>
            <consortium name="The Broad Institute Genome Sequencing Platform"/>
            <person name="Earl A."/>
            <person name="Ward D."/>
            <person name="Feldgarden M."/>
            <person name="Gevers D."/>
            <person name="Huys G."/>
            <person name="Walker B."/>
            <person name="Young S.K."/>
            <person name="Zeng Q."/>
            <person name="Gargeya S."/>
            <person name="Fitzgerald M."/>
            <person name="Haas B."/>
            <person name="Abouelleil A."/>
            <person name="Alvarado L."/>
            <person name="Arachchi H.M."/>
            <person name="Berlin A."/>
            <person name="Chapman S.B."/>
            <person name="Goldberg J."/>
            <person name="Griggs A."/>
            <person name="Gujja S."/>
            <person name="Hansen M."/>
            <person name="Howarth C."/>
            <person name="Imamovic A."/>
            <person name="Larimer J."/>
            <person name="McCowen C."/>
            <person name="Montmayeur A."/>
            <person name="Murphy C."/>
            <person name="Neiman D."/>
            <person name="Pearson M."/>
            <person name="Priest M."/>
            <person name="Roberts A."/>
            <person name="Saif S."/>
            <person name="Shea T."/>
            <person name="Sisk P."/>
            <person name="Sykes S."/>
            <person name="Wortman J."/>
            <person name="Nusbaum C."/>
            <person name="Birren B."/>
        </authorList>
    </citation>
    <scope>NUCLEOTIDE SEQUENCE [LARGE SCALE GENOMIC DNA]</scope>
    <source>
        <strain evidence="1 2">ATCC 49717</strain>
    </source>
</reference>
<name>K8PJ69_9BRAD</name>
<dbReference type="AlphaFoldDB" id="K8PJ69"/>
<gene>
    <name evidence="1" type="ORF">HMPREF9695_02253</name>
</gene>
<dbReference type="HOGENOM" id="CLU_3323578_0_0_5"/>
<proteinExistence type="predicted"/>
<accession>K8PJ69</accession>
<sequence>MIQRSRQKAKQVTSLKRFWMSLGTILTRTLTEIPILKT</sequence>
<evidence type="ECO:0000313" key="1">
    <source>
        <dbReference type="EMBL" id="EKS38413.1"/>
    </source>
</evidence>
<keyword evidence="2" id="KW-1185">Reference proteome</keyword>